<reference evidence="4" key="2">
    <citation type="submission" date="2015-03" db="EMBL/GenBank/DDBJ databases">
        <title>Genome sequence of Paenibacillus beijingensis strain DSM 24997T.</title>
        <authorList>
            <person name="Kwak Y."/>
            <person name="Shin J.-H."/>
        </authorList>
    </citation>
    <scope>NUCLEOTIDE SEQUENCE [LARGE SCALE GENOMIC DNA]</scope>
    <source>
        <strain evidence="4">DSM 24997</strain>
    </source>
</reference>
<dbReference type="PANTHER" id="PTHR11236:SF41">
    <property type="entry name" value="AMINODEOXYCHORISMATE SYNTHASE COMPONENT 1"/>
    <property type="match status" value="1"/>
</dbReference>
<keyword evidence="4" id="KW-1185">Reference proteome</keyword>
<proteinExistence type="predicted"/>
<reference evidence="3 4" key="1">
    <citation type="journal article" date="2015" name="J. Biotechnol.">
        <title>Complete genome sequence of Paenibacillus beijingensis 7188(T) (=DSM 24997(T)), a novel rhizobacterium from jujube garden soil.</title>
        <authorList>
            <person name="Kwak Y."/>
            <person name="Shin J.H."/>
        </authorList>
    </citation>
    <scope>NUCLEOTIDE SEQUENCE [LARGE SCALE GENOMIC DNA]</scope>
    <source>
        <strain evidence="3 4">DSM 24997</strain>
    </source>
</reference>
<dbReference type="Proteomes" id="UP000032633">
    <property type="component" value="Chromosome"/>
</dbReference>
<dbReference type="InterPro" id="IPR015890">
    <property type="entry name" value="Chorismate_C"/>
</dbReference>
<dbReference type="PANTHER" id="PTHR11236">
    <property type="entry name" value="AMINOBENZOATE/ANTHRANILATE SYNTHASE"/>
    <property type="match status" value="1"/>
</dbReference>
<dbReference type="Gene3D" id="3.60.120.10">
    <property type="entry name" value="Anthranilate synthase"/>
    <property type="match status" value="1"/>
</dbReference>
<dbReference type="STRING" id="1126833.VN24_10625"/>
<evidence type="ECO:0000259" key="1">
    <source>
        <dbReference type="Pfam" id="PF00425"/>
    </source>
</evidence>
<feature type="domain" description="Anthranilate synthase component I N-terminal" evidence="2">
    <location>
        <begin position="49"/>
        <end position="171"/>
    </location>
</feature>
<organism evidence="3 4">
    <name type="scientific">Paenibacillus beijingensis</name>
    <dbReference type="NCBI Taxonomy" id="1126833"/>
    <lineage>
        <taxon>Bacteria</taxon>
        <taxon>Bacillati</taxon>
        <taxon>Bacillota</taxon>
        <taxon>Bacilli</taxon>
        <taxon>Bacillales</taxon>
        <taxon>Paenibacillaceae</taxon>
        <taxon>Paenibacillus</taxon>
    </lineage>
</organism>
<dbReference type="HOGENOM" id="CLU_006493_9_3_9"/>
<evidence type="ECO:0000313" key="4">
    <source>
        <dbReference type="Proteomes" id="UP000032633"/>
    </source>
</evidence>
<feature type="domain" description="Chorismate-utilising enzyme C-terminal" evidence="1">
    <location>
        <begin position="257"/>
        <end position="510"/>
    </location>
</feature>
<dbReference type="PATRIC" id="fig|1126833.4.peg.2344"/>
<dbReference type="OrthoDB" id="9803598at2"/>
<dbReference type="InterPro" id="IPR006805">
    <property type="entry name" value="Anth_synth_I_N"/>
</dbReference>
<accession>A0A0D5NJ54</accession>
<sequence>MPVAVTAFADWERWTRQGMYTTLPLLHKLPLPAGTAAPASWEEAWKSASAYAFVLESGKDGRYTYLGLRPASVVQGKGLDAESVDTATGETRRLHGKPLEIVRNWMSASRAPRVADGPKWTGGCAGFWSYDVIRTIERLPELAEDDLGIPDYLFMHMDEVWIVDREEQALYCAVHTAIAPEDAASGKLKIKYDAACARAERMEREWLRFTDAYGEPADEAGHPVDRNPAALRREFLERQPPSSAFELPDGIYGPFAREDYMRAVERIREYIAQGDVFQVNLSLRQSRSAAASPEELYEWLRLVNPSPYMGFLRSPDFQLVSGSPELLVELQGGKLATRPIAGTRRRGRTPEEDRLMEEELRTSEKERAEHIMLVDLERNDLGRIAAFGSVRVEELMVVERYSHVMHLVSQVEGRLAEGKDAYDVIAATFPGGTITGAPKIRTMEIIEELEPVRRGPYTGSMGWIDYNGDMEFNIVIRTMVVKDNAVHIQAGAGIVIDSVPEREYDESLNKAKALWKAIQYSEQFAAETAEAARSRSAADDEHERL</sequence>
<dbReference type="InterPro" id="IPR019999">
    <property type="entry name" value="Anth_synth_I-like"/>
</dbReference>
<gene>
    <name evidence="3" type="ORF">VN24_10625</name>
</gene>
<dbReference type="Pfam" id="PF04715">
    <property type="entry name" value="Anth_synt_I_N"/>
    <property type="match status" value="1"/>
</dbReference>
<evidence type="ECO:0000259" key="2">
    <source>
        <dbReference type="Pfam" id="PF04715"/>
    </source>
</evidence>
<dbReference type="AlphaFoldDB" id="A0A0D5NJ54"/>
<dbReference type="EMBL" id="CP011058">
    <property type="protein sequence ID" value="AJY74963.1"/>
    <property type="molecule type" value="Genomic_DNA"/>
</dbReference>
<dbReference type="KEGG" id="pbj:VN24_10625"/>
<dbReference type="InterPro" id="IPR005801">
    <property type="entry name" value="ADC_synthase"/>
</dbReference>
<dbReference type="SUPFAM" id="SSF56322">
    <property type="entry name" value="ADC synthase"/>
    <property type="match status" value="1"/>
</dbReference>
<protein>
    <submittedName>
        <fullName evidence="3">Anthranilate synthase</fullName>
    </submittedName>
</protein>
<dbReference type="RefSeq" id="WP_045670396.1">
    <property type="nucleotide sequence ID" value="NZ_CP011058.1"/>
</dbReference>
<dbReference type="Pfam" id="PF00425">
    <property type="entry name" value="Chorismate_bind"/>
    <property type="match status" value="1"/>
</dbReference>
<evidence type="ECO:0000313" key="3">
    <source>
        <dbReference type="EMBL" id="AJY74963.1"/>
    </source>
</evidence>
<name>A0A0D5NJ54_9BACL</name>
<dbReference type="GO" id="GO:0000162">
    <property type="term" value="P:L-tryptophan biosynthetic process"/>
    <property type="evidence" value="ECO:0007669"/>
    <property type="project" value="TreeGrafter"/>
</dbReference>
<dbReference type="PRINTS" id="PR00095">
    <property type="entry name" value="ANTSNTHASEI"/>
</dbReference>